<dbReference type="EMBL" id="JABEZV010000009">
    <property type="protein sequence ID" value="MBA0721675.1"/>
    <property type="molecule type" value="Genomic_DNA"/>
</dbReference>
<proteinExistence type="predicted"/>
<organism evidence="1 2">
    <name type="scientific">Gossypium laxum</name>
    <dbReference type="NCBI Taxonomy" id="34288"/>
    <lineage>
        <taxon>Eukaryota</taxon>
        <taxon>Viridiplantae</taxon>
        <taxon>Streptophyta</taxon>
        <taxon>Embryophyta</taxon>
        <taxon>Tracheophyta</taxon>
        <taxon>Spermatophyta</taxon>
        <taxon>Magnoliopsida</taxon>
        <taxon>eudicotyledons</taxon>
        <taxon>Gunneridae</taxon>
        <taxon>Pentapetalae</taxon>
        <taxon>rosids</taxon>
        <taxon>malvids</taxon>
        <taxon>Malvales</taxon>
        <taxon>Malvaceae</taxon>
        <taxon>Malvoideae</taxon>
        <taxon>Gossypium</taxon>
    </lineage>
</organism>
<name>A0A7J9ACE4_9ROSI</name>
<keyword evidence="2" id="KW-1185">Reference proteome</keyword>
<feature type="non-terminal residue" evidence="1">
    <location>
        <position position="128"/>
    </location>
</feature>
<accession>A0A7J9ACE4</accession>
<dbReference type="Proteomes" id="UP000593574">
    <property type="component" value="Unassembled WGS sequence"/>
</dbReference>
<sequence>MNSYRIRTSGMLGSYWSTMLPSRCTRRIVLWQFGFLQLIFVAPEVLNEEHKIELRRLNTHWPIFHLEYIEMWENRYDNIPTHEPIIIPELACKLDYIPWFRIHGNASRITYHDLGSMANHIYSRKSRG</sequence>
<gene>
    <name evidence="1" type="ORF">Golax_009190</name>
</gene>
<protein>
    <submittedName>
        <fullName evidence="1">Uncharacterized protein</fullName>
    </submittedName>
</protein>
<evidence type="ECO:0000313" key="1">
    <source>
        <dbReference type="EMBL" id="MBA0721675.1"/>
    </source>
</evidence>
<evidence type="ECO:0000313" key="2">
    <source>
        <dbReference type="Proteomes" id="UP000593574"/>
    </source>
</evidence>
<dbReference type="AlphaFoldDB" id="A0A7J9ACE4"/>
<comment type="caution">
    <text evidence="1">The sequence shown here is derived from an EMBL/GenBank/DDBJ whole genome shotgun (WGS) entry which is preliminary data.</text>
</comment>
<reference evidence="1 2" key="1">
    <citation type="journal article" date="2019" name="Genome Biol. Evol.">
        <title>Insights into the evolution of the New World diploid cottons (Gossypium, subgenus Houzingenia) based on genome sequencing.</title>
        <authorList>
            <person name="Grover C.E."/>
            <person name="Arick M.A. 2nd"/>
            <person name="Thrash A."/>
            <person name="Conover J.L."/>
            <person name="Sanders W.S."/>
            <person name="Peterson D.G."/>
            <person name="Frelichowski J.E."/>
            <person name="Scheffler J.A."/>
            <person name="Scheffler B.E."/>
            <person name="Wendel J.F."/>
        </authorList>
    </citation>
    <scope>NUCLEOTIDE SEQUENCE [LARGE SCALE GENOMIC DNA]</scope>
    <source>
        <strain evidence="1">4</strain>
        <tissue evidence="1">Leaf</tissue>
    </source>
</reference>